<feature type="transmembrane region" description="Helical" evidence="8">
    <location>
        <begin position="252"/>
        <end position="275"/>
    </location>
</feature>
<evidence type="ECO:0000313" key="10">
    <source>
        <dbReference type="EMBL" id="PZE22778.1"/>
    </source>
</evidence>
<feature type="transmembrane region" description="Helical" evidence="8">
    <location>
        <begin position="287"/>
        <end position="306"/>
    </location>
</feature>
<accession>A0A2W1P6U3</accession>
<feature type="transmembrane region" description="Helical" evidence="8">
    <location>
        <begin position="382"/>
        <end position="402"/>
    </location>
</feature>
<feature type="transmembrane region" description="Helical" evidence="8">
    <location>
        <begin position="92"/>
        <end position="112"/>
    </location>
</feature>
<keyword evidence="11" id="KW-1185">Reference proteome</keyword>
<proteinExistence type="predicted"/>
<gene>
    <name evidence="10" type="ORF">CBW46_003170</name>
</gene>
<keyword evidence="2" id="KW-0813">Transport</keyword>
<dbReference type="InterPro" id="IPR024989">
    <property type="entry name" value="MFS_assoc_dom"/>
</dbReference>
<dbReference type="InterPro" id="IPR036259">
    <property type="entry name" value="MFS_trans_sf"/>
</dbReference>
<evidence type="ECO:0000313" key="11">
    <source>
        <dbReference type="Proteomes" id="UP000214746"/>
    </source>
</evidence>
<feature type="transmembrane region" description="Helical" evidence="8">
    <location>
        <begin position="58"/>
        <end position="80"/>
    </location>
</feature>
<keyword evidence="7 8" id="KW-0472">Membrane</keyword>
<keyword evidence="5 8" id="KW-0812">Transmembrane</keyword>
<evidence type="ECO:0000259" key="9">
    <source>
        <dbReference type="Pfam" id="PF12832"/>
    </source>
</evidence>
<keyword evidence="6 8" id="KW-1133">Transmembrane helix</keyword>
<dbReference type="Proteomes" id="UP000214746">
    <property type="component" value="Unassembled WGS sequence"/>
</dbReference>
<feature type="transmembrane region" description="Helical" evidence="8">
    <location>
        <begin position="188"/>
        <end position="205"/>
    </location>
</feature>
<dbReference type="PANTHER" id="PTHR23522">
    <property type="entry name" value="BLL5896 PROTEIN"/>
    <property type="match status" value="1"/>
</dbReference>
<dbReference type="GO" id="GO:0005886">
    <property type="term" value="C:plasma membrane"/>
    <property type="evidence" value="ECO:0007669"/>
    <property type="project" value="UniProtKB-SubCell"/>
</dbReference>
<dbReference type="Pfam" id="PF12832">
    <property type="entry name" value="MFS_1_like"/>
    <property type="match status" value="1"/>
</dbReference>
<sequence>MREISFGLVHRVSVKRKNAGQIAASCSTIAKEGFCNVAAHIYFSESGNSGMFKSASAAYVYVCIYYALVFMGNGAFSSYIGLYYSKINLDTFTIGLLTSVGLITALCVQPLWGLAADRAKSKNSVLLLSLLLTSASIWLMPASGEHFWLLLASTALFYVFQCVVNPLSDTITLELAGKSQFNFSRVRTYGSVGFAGMSAIAGWILDRDINYMFPLFSAMMLLAFVCACTIPRVEGHQRKQKVRLKELFNSRALTVIYIYTFIIESTIGFFFTYHAVYCQEQGISTSLLGIGVMIGSISQFPFMIFFDRLYARFGVYKILLFSGLIHLLRWLLYAVTVTEFTVILSWALHGGTFILFYLCLAEYVNRHVRKELKASGQMMNSIMTLGISRIFGGLAGGAYASVFGIGSGFAVCAGLCAVAMLAFSWYVKRYAASTAAQAETNSVAQ</sequence>
<evidence type="ECO:0000256" key="6">
    <source>
        <dbReference type="ARBA" id="ARBA00022989"/>
    </source>
</evidence>
<comment type="subcellular location">
    <subcellularLocation>
        <location evidence="1">Cell inner membrane</location>
        <topology evidence="1">Multi-pass membrane protein</topology>
    </subcellularLocation>
</comment>
<feature type="transmembrane region" description="Helical" evidence="8">
    <location>
        <begin position="318"/>
        <end position="336"/>
    </location>
</feature>
<dbReference type="AlphaFoldDB" id="A0A2W1P6U3"/>
<organism evidence="10 11">
    <name type="scientific">Paenibacillus xerothermodurans</name>
    <dbReference type="NCBI Taxonomy" id="1977292"/>
    <lineage>
        <taxon>Bacteria</taxon>
        <taxon>Bacillati</taxon>
        <taxon>Bacillota</taxon>
        <taxon>Bacilli</taxon>
        <taxon>Bacillales</taxon>
        <taxon>Paenibacillaceae</taxon>
        <taxon>Paenibacillus</taxon>
    </lineage>
</organism>
<evidence type="ECO:0000256" key="5">
    <source>
        <dbReference type="ARBA" id="ARBA00022692"/>
    </source>
</evidence>
<keyword evidence="3" id="KW-1003">Cell membrane</keyword>
<feature type="transmembrane region" description="Helical" evidence="8">
    <location>
        <begin position="211"/>
        <end position="231"/>
    </location>
</feature>
<evidence type="ECO:0000256" key="4">
    <source>
        <dbReference type="ARBA" id="ARBA00022519"/>
    </source>
</evidence>
<name>A0A2W1P6U3_PAEXE</name>
<protein>
    <submittedName>
        <fullName evidence="10">MFS transporter</fullName>
    </submittedName>
</protein>
<feature type="transmembrane region" description="Helical" evidence="8">
    <location>
        <begin position="124"/>
        <end position="141"/>
    </location>
</feature>
<reference evidence="10" key="1">
    <citation type="submission" date="2018-06" db="EMBL/GenBank/DDBJ databases">
        <title>Paenibacillus xerothermodurans sp. nov. an extremely dry heat resistant spore forming bacterium isolated from the soil of Cape Canaveral, Florida.</title>
        <authorList>
            <person name="Seuylemezian A."/>
            <person name="Kaur N."/>
            <person name="Patil P."/>
            <person name="Patil P."/>
            <person name="Mayilraj S."/>
            <person name="Vaishampayan P."/>
        </authorList>
    </citation>
    <scope>NUCLEOTIDE SEQUENCE [LARGE SCALE GENOMIC DNA]</scope>
    <source>
        <strain evidence="10">ATCC 27380</strain>
    </source>
</reference>
<dbReference type="EMBL" id="NHRJ02000001">
    <property type="protein sequence ID" value="PZE22778.1"/>
    <property type="molecule type" value="Genomic_DNA"/>
</dbReference>
<dbReference type="Gene3D" id="1.20.1250.20">
    <property type="entry name" value="MFS general substrate transporter like domains"/>
    <property type="match status" value="2"/>
</dbReference>
<evidence type="ECO:0000256" key="1">
    <source>
        <dbReference type="ARBA" id="ARBA00004429"/>
    </source>
</evidence>
<dbReference type="PANTHER" id="PTHR23522:SF10">
    <property type="entry name" value="3-PHENYLPROPIONIC ACID TRANSPORTER-RELATED"/>
    <property type="match status" value="1"/>
</dbReference>
<evidence type="ECO:0000256" key="7">
    <source>
        <dbReference type="ARBA" id="ARBA00023136"/>
    </source>
</evidence>
<evidence type="ECO:0000256" key="2">
    <source>
        <dbReference type="ARBA" id="ARBA00022448"/>
    </source>
</evidence>
<evidence type="ECO:0000256" key="3">
    <source>
        <dbReference type="ARBA" id="ARBA00022475"/>
    </source>
</evidence>
<dbReference type="SUPFAM" id="SSF103473">
    <property type="entry name" value="MFS general substrate transporter"/>
    <property type="match status" value="1"/>
</dbReference>
<evidence type="ECO:0000256" key="8">
    <source>
        <dbReference type="SAM" id="Phobius"/>
    </source>
</evidence>
<keyword evidence="4" id="KW-0997">Cell inner membrane</keyword>
<feature type="transmembrane region" description="Helical" evidence="8">
    <location>
        <begin position="408"/>
        <end position="427"/>
    </location>
</feature>
<comment type="caution">
    <text evidence="10">The sequence shown here is derived from an EMBL/GenBank/DDBJ whole genome shotgun (WGS) entry which is preliminary data.</text>
</comment>
<feature type="transmembrane region" description="Helical" evidence="8">
    <location>
        <begin position="147"/>
        <end position="167"/>
    </location>
</feature>
<feature type="transmembrane region" description="Helical" evidence="8">
    <location>
        <begin position="342"/>
        <end position="361"/>
    </location>
</feature>
<feature type="domain" description="Major facilitator superfamily associated" evidence="9">
    <location>
        <begin position="63"/>
        <end position="404"/>
    </location>
</feature>